<dbReference type="InterPro" id="IPR012918">
    <property type="entry name" value="RTP801-like"/>
</dbReference>
<feature type="region of interest" description="Disordered" evidence="4">
    <location>
        <begin position="1"/>
        <end position="58"/>
    </location>
</feature>
<dbReference type="Proteomes" id="UP000030742">
    <property type="component" value="Unassembled WGS sequence"/>
</dbReference>
<evidence type="ECO:0000256" key="4">
    <source>
        <dbReference type="SAM" id="MobiDB-lite"/>
    </source>
</evidence>
<evidence type="ECO:0000313" key="5">
    <source>
        <dbReference type="EMBL" id="ERL93015.1"/>
    </source>
</evidence>
<protein>
    <submittedName>
        <fullName evidence="5">Uncharacterized protein</fullName>
    </submittedName>
</protein>
<evidence type="ECO:0000256" key="2">
    <source>
        <dbReference type="ARBA" id="ARBA00010670"/>
    </source>
</evidence>
<evidence type="ECO:0000313" key="6">
    <source>
        <dbReference type="Proteomes" id="UP000030742"/>
    </source>
</evidence>
<organism evidence="5 6">
    <name type="scientific">Dendroctonus ponderosae</name>
    <name type="common">Mountain pine beetle</name>
    <dbReference type="NCBI Taxonomy" id="77166"/>
    <lineage>
        <taxon>Eukaryota</taxon>
        <taxon>Metazoa</taxon>
        <taxon>Ecdysozoa</taxon>
        <taxon>Arthropoda</taxon>
        <taxon>Hexapoda</taxon>
        <taxon>Insecta</taxon>
        <taxon>Pterygota</taxon>
        <taxon>Neoptera</taxon>
        <taxon>Endopterygota</taxon>
        <taxon>Coleoptera</taxon>
        <taxon>Polyphaga</taxon>
        <taxon>Cucujiformia</taxon>
        <taxon>Curculionidae</taxon>
        <taxon>Scolytinae</taxon>
        <taxon>Dendroctonus</taxon>
    </lineage>
</organism>
<keyword evidence="3" id="KW-0963">Cytoplasm</keyword>
<dbReference type="GO" id="GO:0032006">
    <property type="term" value="P:regulation of TOR signaling"/>
    <property type="evidence" value="ECO:0007669"/>
    <property type="project" value="TreeGrafter"/>
</dbReference>
<comment type="subcellular location">
    <subcellularLocation>
        <location evidence="1">Cytoplasm</location>
    </subcellularLocation>
</comment>
<dbReference type="EMBL" id="KB632343">
    <property type="protein sequence ID" value="ERL93015.1"/>
    <property type="molecule type" value="Genomic_DNA"/>
</dbReference>
<evidence type="ECO:0000256" key="3">
    <source>
        <dbReference type="ARBA" id="ARBA00022490"/>
    </source>
</evidence>
<dbReference type="GO" id="GO:0009968">
    <property type="term" value="P:negative regulation of signal transduction"/>
    <property type="evidence" value="ECO:0007669"/>
    <property type="project" value="InterPro"/>
</dbReference>
<name>U4USD9_DENPD</name>
<evidence type="ECO:0000256" key="1">
    <source>
        <dbReference type="ARBA" id="ARBA00004496"/>
    </source>
</evidence>
<reference evidence="5 6" key="1">
    <citation type="journal article" date="2013" name="Genome Biol.">
        <title>Draft genome of the mountain pine beetle, Dendroctonus ponderosae Hopkins, a major forest pest.</title>
        <authorList>
            <person name="Keeling C.I."/>
            <person name="Yuen M.M."/>
            <person name="Liao N.Y."/>
            <person name="Docking T.R."/>
            <person name="Chan S.K."/>
            <person name="Taylor G.A."/>
            <person name="Palmquist D.L."/>
            <person name="Jackman S.D."/>
            <person name="Nguyen A."/>
            <person name="Li M."/>
            <person name="Henderson H."/>
            <person name="Janes J.K."/>
            <person name="Zhao Y."/>
            <person name="Pandoh P."/>
            <person name="Moore R."/>
            <person name="Sperling F.A."/>
            <person name="Huber D.P."/>
            <person name="Birol I."/>
            <person name="Jones S.J."/>
            <person name="Bohlmann J."/>
        </authorList>
    </citation>
    <scope>NUCLEOTIDE SEQUENCE</scope>
</reference>
<dbReference type="STRING" id="77166.U4USD9"/>
<dbReference type="GO" id="GO:0005737">
    <property type="term" value="C:cytoplasm"/>
    <property type="evidence" value="ECO:0007669"/>
    <property type="project" value="UniProtKB-SubCell"/>
</dbReference>
<feature type="compositionally biased region" description="Basic and acidic residues" evidence="4">
    <location>
        <begin position="8"/>
        <end position="19"/>
    </location>
</feature>
<dbReference type="Gene3D" id="3.90.470.40">
    <property type="entry name" value="RTP801-like"/>
    <property type="match status" value="1"/>
</dbReference>
<gene>
    <name evidence="5" type="ORF">D910_10317</name>
</gene>
<dbReference type="InterPro" id="IPR038281">
    <property type="entry name" value="RTP801-like_C_sf"/>
</dbReference>
<dbReference type="PANTHER" id="PTHR12478">
    <property type="entry name" value="DNA-DAMAGE-INDUCIBLE TRANSCRIPT 4 PROTEIN DDIT4"/>
    <property type="match status" value="1"/>
</dbReference>
<dbReference type="OrthoDB" id="10018535at2759"/>
<dbReference type="GO" id="GO:0006915">
    <property type="term" value="P:apoptotic process"/>
    <property type="evidence" value="ECO:0007669"/>
    <property type="project" value="TreeGrafter"/>
</dbReference>
<dbReference type="PANTHER" id="PTHR12478:SF16">
    <property type="entry name" value="PROTEIN CHARYBDE-RELATED"/>
    <property type="match status" value="1"/>
</dbReference>
<accession>U4USD9</accession>
<dbReference type="AlphaFoldDB" id="U4USD9"/>
<dbReference type="Pfam" id="PF07809">
    <property type="entry name" value="RTP801_C"/>
    <property type="match status" value="1"/>
</dbReference>
<feature type="compositionally biased region" description="Polar residues" evidence="4">
    <location>
        <begin position="22"/>
        <end position="33"/>
    </location>
</feature>
<proteinExistence type="inferred from homology"/>
<comment type="similarity">
    <text evidence="2">Belongs to the DDIT4 family.</text>
</comment>
<sequence>MQATRACETSRRNSTEQRPKNPKNSLVSTNTWPNDPFCNSEHYQPAPPSPTPSFGDDTPLSEDVVFNVATLTRRLAQELRAAKKSHLSCGEVHLPCGLLRRVARDISSMAESEPCGLRGCHIYVVFEPYGALPSTRIAKIECDPGTACTFELYLTLKQSSTGWNFFPQFLRAALEFSLELANFF</sequence>